<dbReference type="Pfam" id="PF13624">
    <property type="entry name" value="SurA_N_3"/>
    <property type="match status" value="1"/>
</dbReference>
<evidence type="ECO:0000313" key="14">
    <source>
        <dbReference type="EMBL" id="RVU45328.1"/>
    </source>
</evidence>
<evidence type="ECO:0000256" key="4">
    <source>
        <dbReference type="ARBA" id="ARBA00022692"/>
    </source>
</evidence>
<reference evidence="14 15" key="1">
    <citation type="submission" date="2019-01" db="EMBL/GenBank/DDBJ databases">
        <authorList>
            <person name="Chen W.-M."/>
        </authorList>
    </citation>
    <scope>NUCLEOTIDE SEQUENCE [LARGE SCALE GENOMIC DNA]</scope>
    <source>
        <strain evidence="14 15">KYPY4</strain>
    </source>
</reference>
<dbReference type="Gene3D" id="3.10.50.40">
    <property type="match status" value="1"/>
</dbReference>
<keyword evidence="4 12" id="KW-0812">Transmembrane</keyword>
<keyword evidence="3" id="KW-0997">Cell inner membrane</keyword>
<dbReference type="OrthoDB" id="9812372at2"/>
<dbReference type="InterPro" id="IPR046357">
    <property type="entry name" value="PPIase_dom_sf"/>
</dbReference>
<dbReference type="SUPFAM" id="SSF54534">
    <property type="entry name" value="FKBP-like"/>
    <property type="match status" value="1"/>
</dbReference>
<evidence type="ECO:0000256" key="10">
    <source>
        <dbReference type="ARBA" id="ARBA00042775"/>
    </source>
</evidence>
<dbReference type="InterPro" id="IPR000297">
    <property type="entry name" value="PPIase_PpiC"/>
</dbReference>
<comment type="subcellular location">
    <subcellularLocation>
        <location evidence="1">Cell inner membrane</location>
        <topology evidence="1">Single-pass type II membrane protein</topology>
        <orientation evidence="1">Periplasmic side</orientation>
    </subcellularLocation>
</comment>
<evidence type="ECO:0000313" key="15">
    <source>
        <dbReference type="Proteomes" id="UP000285575"/>
    </source>
</evidence>
<dbReference type="RefSeq" id="WP_128229426.1">
    <property type="nucleotide sequence ID" value="NZ_SACR01000004.1"/>
</dbReference>
<dbReference type="EMBL" id="SACR01000004">
    <property type="protein sequence ID" value="RVU45328.1"/>
    <property type="molecule type" value="Genomic_DNA"/>
</dbReference>
<keyword evidence="15" id="KW-1185">Reference proteome</keyword>
<dbReference type="PANTHER" id="PTHR47529:SF1">
    <property type="entry name" value="PERIPLASMIC CHAPERONE PPID"/>
    <property type="match status" value="1"/>
</dbReference>
<evidence type="ECO:0000256" key="2">
    <source>
        <dbReference type="ARBA" id="ARBA00022475"/>
    </source>
</evidence>
<proteinExistence type="inferred from homology"/>
<feature type="domain" description="PpiC" evidence="13">
    <location>
        <begin position="265"/>
        <end position="368"/>
    </location>
</feature>
<dbReference type="Proteomes" id="UP000285575">
    <property type="component" value="Unassembled WGS sequence"/>
</dbReference>
<keyword evidence="6 12" id="KW-0472">Membrane</keyword>
<keyword evidence="11 14" id="KW-0413">Isomerase</keyword>
<evidence type="ECO:0000256" key="3">
    <source>
        <dbReference type="ARBA" id="ARBA00022519"/>
    </source>
</evidence>
<evidence type="ECO:0000256" key="5">
    <source>
        <dbReference type="ARBA" id="ARBA00022989"/>
    </source>
</evidence>
<dbReference type="GO" id="GO:0005886">
    <property type="term" value="C:plasma membrane"/>
    <property type="evidence" value="ECO:0007669"/>
    <property type="project" value="UniProtKB-SubCell"/>
</dbReference>
<evidence type="ECO:0000256" key="11">
    <source>
        <dbReference type="PROSITE-ProRule" id="PRU00278"/>
    </source>
</evidence>
<evidence type="ECO:0000256" key="12">
    <source>
        <dbReference type="SAM" id="Phobius"/>
    </source>
</evidence>
<dbReference type="GO" id="GO:0003755">
    <property type="term" value="F:peptidyl-prolyl cis-trans isomerase activity"/>
    <property type="evidence" value="ECO:0007669"/>
    <property type="project" value="UniProtKB-KW"/>
</dbReference>
<keyword evidence="5 12" id="KW-1133">Transmembrane helix</keyword>
<dbReference type="Gene3D" id="1.10.4030.10">
    <property type="entry name" value="Porin chaperone SurA, peptide-binding domain"/>
    <property type="match status" value="1"/>
</dbReference>
<name>A0A437REY5_9BURK</name>
<evidence type="ECO:0000256" key="6">
    <source>
        <dbReference type="ARBA" id="ARBA00023136"/>
    </source>
</evidence>
<comment type="similarity">
    <text evidence="8">Belongs to the PpiD chaperone family.</text>
</comment>
<gene>
    <name evidence="14" type="ORF">EOE66_14460</name>
</gene>
<keyword evidence="11" id="KW-0697">Rotamase</keyword>
<dbReference type="InterPro" id="IPR052029">
    <property type="entry name" value="PpiD_chaperone"/>
</dbReference>
<evidence type="ECO:0000256" key="8">
    <source>
        <dbReference type="ARBA" id="ARBA00038408"/>
    </source>
</evidence>
<keyword evidence="7" id="KW-0143">Chaperone</keyword>
<dbReference type="PROSITE" id="PS50198">
    <property type="entry name" value="PPIC_PPIASE_2"/>
    <property type="match status" value="1"/>
</dbReference>
<dbReference type="Pfam" id="PF13616">
    <property type="entry name" value="Rotamase_3"/>
    <property type="match status" value="1"/>
</dbReference>
<organism evidence="14 15">
    <name type="scientific">Rubrivivax rivuli</name>
    <dbReference type="NCBI Taxonomy" id="1862385"/>
    <lineage>
        <taxon>Bacteria</taxon>
        <taxon>Pseudomonadati</taxon>
        <taxon>Pseudomonadota</taxon>
        <taxon>Betaproteobacteria</taxon>
        <taxon>Burkholderiales</taxon>
        <taxon>Sphaerotilaceae</taxon>
        <taxon>Rubrivivax</taxon>
    </lineage>
</organism>
<accession>A0A437REY5</accession>
<protein>
    <recommendedName>
        <fullName evidence="9">Periplasmic chaperone PpiD</fullName>
    </recommendedName>
    <alternativeName>
        <fullName evidence="10">Periplasmic folding chaperone</fullName>
    </alternativeName>
</protein>
<feature type="transmembrane region" description="Helical" evidence="12">
    <location>
        <begin position="12"/>
        <end position="29"/>
    </location>
</feature>
<dbReference type="SUPFAM" id="SSF109998">
    <property type="entry name" value="Triger factor/SurA peptide-binding domain-like"/>
    <property type="match status" value="1"/>
</dbReference>
<dbReference type="PANTHER" id="PTHR47529">
    <property type="entry name" value="PEPTIDYL-PROLYL CIS-TRANS ISOMERASE D"/>
    <property type="match status" value="1"/>
</dbReference>
<evidence type="ECO:0000256" key="1">
    <source>
        <dbReference type="ARBA" id="ARBA00004382"/>
    </source>
</evidence>
<sequence>MFDFIRDHTRLVLGFLLLLIIPSFIFFGVEGYTQFNDAASQAVAKVDGQKISRAEWDDAHRRFMDNQRRQAPTQDPVALDTPAARRDTLDNLVRERVLLTAATKMHLFPSDARMARLFDSDPQYAGLRGADGKISRELLVAQGLTPALFDQRLRQDLGVRQVVAGVLSTAPSSAVPANAALDAFMQRRAVQLQRFDPAAYREKVQATDADVEAYYKANTAQFKAPEQARIEYVLLDLALLGQGVAVTEEDLRKAYNDGIAKYSTPEERRASHILVKAEAGAKADERAKAKAKAEGLLAEVRKNPAGFAELARKNSDDPGSAAQGGDLDFFGRGQMVKPFEEAAFTLKQGEISGIVESDFGFHIITVTGVRGGQVRPFEAVRAEVEAELRKTLAQKRWAESAETFTNTVYEQSDSLKPVVDKLKLSLQTATVLRKPAPGATGPLASAKLLDAVFGTETLRNKRNTDAVEVGSNQLVSARVVEHFPERVQAFAEVKDRVRQRLVEERAAALARQEGEARVAALKAGNSTEPLPIVVTVSRAQAQGMPRPLMDAALRADADKLPAVTGVDLGADGYFVVRVMQVLPRETPPGGDAPLRAQYAQAWGVAETEAYLASLKKRYKANVTPLAATPSDAAASAAR</sequence>
<keyword evidence="2" id="KW-1003">Cell membrane</keyword>
<dbReference type="AlphaFoldDB" id="A0A437REY5"/>
<evidence type="ECO:0000256" key="9">
    <source>
        <dbReference type="ARBA" id="ARBA00040743"/>
    </source>
</evidence>
<comment type="caution">
    <text evidence="14">The sequence shown here is derived from an EMBL/GenBank/DDBJ whole genome shotgun (WGS) entry which is preliminary data.</text>
</comment>
<dbReference type="InterPro" id="IPR027304">
    <property type="entry name" value="Trigger_fact/SurA_dom_sf"/>
</dbReference>
<evidence type="ECO:0000256" key="7">
    <source>
        <dbReference type="ARBA" id="ARBA00023186"/>
    </source>
</evidence>
<evidence type="ECO:0000259" key="13">
    <source>
        <dbReference type="PROSITE" id="PS50198"/>
    </source>
</evidence>